<proteinExistence type="predicted"/>
<dbReference type="OMA" id="HESRYSH"/>
<dbReference type="Gene3D" id="6.10.340.10">
    <property type="match status" value="1"/>
</dbReference>
<keyword evidence="3" id="KW-1185">Reference proteome</keyword>
<sequence>MYAELVSSYTNPLNETLKCNTMSTNMFTSRVTSAYRMCTQFNMDWIIIFSVPQWIYIGPMIIAICIALGISVLITIGGVIAGIVYSVKITKPFQNLIELFESVSRMELDFLNIKPSRFKEVSKLQDQFLMMTQRIKQYRAFIPSHLLHQLENQDQPVEEINNSTMKHSTGNNFLAVPSGSKRRASLNSATGLDTSMNNSSSMKKSMGASSNVLFKIGFEKRRVSSMVIYLDGFNLWVQNLSFNEITHLLTDIYEVLQKASLTNGAQIGNFENESVFLSWNSTERIKFHELKAAHTAATLRERMNQIRSTKWEQKDIFNQSPKMLEQFKVRFGILSQHAHCGNVGTKNSKSFTIIGSANNNLQLLMKKAKKFNLGIVITNDANVEISNDFHTRYVASTHLLNEDSTTSPLIEIRRTEKVKLYEVGESKSVEMDEWMYELQSTEQKNKWKMYNEACSRFFCDECEEALPLFREYLQQNNQDLPTLRMIEKCKKRR</sequence>
<dbReference type="Proteomes" id="UP000006671">
    <property type="component" value="Unassembled WGS sequence"/>
</dbReference>
<dbReference type="SUPFAM" id="SSF55073">
    <property type="entry name" value="Nucleotide cyclase"/>
    <property type="match status" value="1"/>
</dbReference>
<accession>D2V505</accession>
<gene>
    <name evidence="2" type="ORF">NAEGRDRAFT_63968</name>
</gene>
<feature type="transmembrane region" description="Helical" evidence="1">
    <location>
        <begin position="54"/>
        <end position="87"/>
    </location>
</feature>
<evidence type="ECO:0000313" key="3">
    <source>
        <dbReference type="Proteomes" id="UP000006671"/>
    </source>
</evidence>
<keyword evidence="1" id="KW-0812">Transmembrane</keyword>
<dbReference type="OrthoDB" id="10301610at2759"/>
<dbReference type="RefSeq" id="XP_002680939.1">
    <property type="nucleotide sequence ID" value="XM_002680893.1"/>
</dbReference>
<dbReference type="VEuPathDB" id="AmoebaDB:NAEGRDRAFT_63968"/>
<keyword evidence="1" id="KW-1133">Transmembrane helix</keyword>
<reference evidence="2 3" key="1">
    <citation type="journal article" date="2010" name="Cell">
        <title>The genome of Naegleria gruberi illuminates early eukaryotic versatility.</title>
        <authorList>
            <person name="Fritz-Laylin L.K."/>
            <person name="Prochnik S.E."/>
            <person name="Ginger M.L."/>
            <person name="Dacks J.B."/>
            <person name="Carpenter M.L."/>
            <person name="Field M.C."/>
            <person name="Kuo A."/>
            <person name="Paredez A."/>
            <person name="Chapman J."/>
            <person name="Pham J."/>
            <person name="Shu S."/>
            <person name="Neupane R."/>
            <person name="Cipriano M."/>
            <person name="Mancuso J."/>
            <person name="Tu H."/>
            <person name="Salamov A."/>
            <person name="Lindquist E."/>
            <person name="Shapiro H."/>
            <person name="Lucas S."/>
            <person name="Grigoriev I.V."/>
            <person name="Cande W.Z."/>
            <person name="Fulton C."/>
            <person name="Rokhsar D.S."/>
            <person name="Dawson S.C."/>
        </authorList>
    </citation>
    <scope>NUCLEOTIDE SEQUENCE [LARGE SCALE GENOMIC DNA]</scope>
    <source>
        <strain evidence="2 3">NEG-M</strain>
    </source>
</reference>
<keyword evidence="1" id="KW-0472">Membrane</keyword>
<name>D2V505_NAEGR</name>
<evidence type="ECO:0000256" key="1">
    <source>
        <dbReference type="SAM" id="Phobius"/>
    </source>
</evidence>
<dbReference type="GeneID" id="8849644"/>
<dbReference type="KEGG" id="ngr:NAEGRDRAFT_63968"/>
<organism evidence="3">
    <name type="scientific">Naegleria gruberi</name>
    <name type="common">Amoeba</name>
    <dbReference type="NCBI Taxonomy" id="5762"/>
    <lineage>
        <taxon>Eukaryota</taxon>
        <taxon>Discoba</taxon>
        <taxon>Heterolobosea</taxon>
        <taxon>Tetramitia</taxon>
        <taxon>Eutetramitia</taxon>
        <taxon>Vahlkampfiidae</taxon>
        <taxon>Naegleria</taxon>
    </lineage>
</organism>
<evidence type="ECO:0000313" key="2">
    <source>
        <dbReference type="EMBL" id="EFC48195.1"/>
    </source>
</evidence>
<dbReference type="AlphaFoldDB" id="D2V505"/>
<dbReference type="InParanoid" id="D2V505"/>
<dbReference type="Gene3D" id="3.30.70.1230">
    <property type="entry name" value="Nucleotide cyclase"/>
    <property type="match status" value="1"/>
</dbReference>
<protein>
    <submittedName>
        <fullName evidence="2">Predicted protein</fullName>
    </submittedName>
</protein>
<dbReference type="InterPro" id="IPR029787">
    <property type="entry name" value="Nucleotide_cyclase"/>
</dbReference>
<dbReference type="EMBL" id="GG738852">
    <property type="protein sequence ID" value="EFC48195.1"/>
    <property type="molecule type" value="Genomic_DNA"/>
</dbReference>